<dbReference type="InterPro" id="IPR041489">
    <property type="entry name" value="PDZ_6"/>
</dbReference>
<dbReference type="SUPFAM" id="SSF50156">
    <property type="entry name" value="PDZ domain-like"/>
    <property type="match status" value="2"/>
</dbReference>
<dbReference type="PROSITE" id="PS00108">
    <property type="entry name" value="PROTEIN_KINASE_ST"/>
    <property type="match status" value="1"/>
</dbReference>
<evidence type="ECO:0000256" key="15">
    <source>
        <dbReference type="ARBA" id="ARBA00022842"/>
    </source>
</evidence>
<dbReference type="Pfam" id="PF08926">
    <property type="entry name" value="DUF1908"/>
    <property type="match status" value="1"/>
</dbReference>
<evidence type="ECO:0000256" key="20">
    <source>
        <dbReference type="ARBA" id="ARBA00037301"/>
    </source>
</evidence>
<feature type="domain" description="PDZ" evidence="26">
    <location>
        <begin position="1568"/>
        <end position="1656"/>
    </location>
</feature>
<comment type="catalytic activity">
    <reaction evidence="21">
        <text>L-threonyl-[protein] + ATP = O-phospho-L-threonyl-[protein] + ADP + H(+)</text>
        <dbReference type="Rhea" id="RHEA:46608"/>
        <dbReference type="Rhea" id="RHEA-COMP:11060"/>
        <dbReference type="Rhea" id="RHEA-COMP:11605"/>
        <dbReference type="ChEBI" id="CHEBI:15378"/>
        <dbReference type="ChEBI" id="CHEBI:30013"/>
        <dbReference type="ChEBI" id="CHEBI:30616"/>
        <dbReference type="ChEBI" id="CHEBI:61977"/>
        <dbReference type="ChEBI" id="CHEBI:456216"/>
        <dbReference type="EC" id="2.7.11.1"/>
    </reaction>
</comment>
<evidence type="ECO:0000313" key="28">
    <source>
        <dbReference type="EnsemblMetazoa" id="SMAR011054-PA"/>
    </source>
</evidence>
<sequence length="2531" mass="282804">QIPIKLSKELGIDSEGREVLKCGFKIGGGIDQDFKKSPQGYTDNGVYVTEVHEGSPAAKSGLRIHDKILQVNGYDFTMVTHKKAVDYIKKHPVLNMLVARKGMARLLIFSLPVCRAVRCTNVVSPYMLLRRIVFRSLYSKLNRDMSGEPEIKRRTMNSNIKKIGTHNGTFHCDEVLACFMLKQLSQYKDAVVVRSRDPEILNTCDIVVDVGGIFNPETHRYDHHQRDFKETMNSLNSSYPWGTKLSSAGLIYFHFGQDIISKLLNLSKESKESKIIFEKVYVNFMEEIDAIDNGISQTDVAPRYLITTNLSSRVANLNPKWNDLIQDEQGAFEKATKLVGDEFLDKVFYYGKTWLLARQVVADALGLRNEVDASGEIIELKNGGCPWKDHLFSLETDLKIETPVKFVLYSDQNGNWRVQTVPVRMGSFESRLPLLKEWCGLRDEKLSEVSVKTCRMSSRRIQTVEELVNHFNLPDLLSLYPADLPLQNFARLSGDDIMHIQDGGLRVKVLWALQLAKELNVNPDAAISVLPGLKVEDDLIAPCARRRSLSRHVSEDARRRRESFAAFPTNHHLALFTGQASESSNLLRLRSSTLGQSAPSLSVTMSPMDSPEVDNPDSEEQDAVGEVPLSTGIPAGRGMPRSKELNLSRRGSRCTQRRSVIVNTSPTLPRCHSPISQGSPLESPRNMSPNQHFSFPSVKSSSGKYHEKVLNNPAFGLSSVGVDGRRWSVASLPSSGYGTNTPGSSNVSSQCSSQERLHQITSQATPEEVKTPTRHFSSNESNPGLDDDGRRSPMLRPRSRSLSPIRSPGVDNEIVMMNTLYKERFPKATQQMEVRLTQFINANRDLDNSDGITRFVHHQVVEMARDCLQKSQEKLITSRYFYEMSENFEKLLIEAKEKSPQSSPHLTSLVKKLLLIVSRPARLLECLEFDPEEFYHLLEAAEGQAKGLQGIKTDIPQYIINKLGLTRDPLADFAVDISQSVVQESQEEKSETVKEDDETSDEKLSKTKTPCEDDFETIKLISNGAYGAVYLVRHKETRQRFAMKRINKNNLMLRNQVEQVFAERDIMSFTDNPFVVSMFCSFETKKHLCLVMEYVEGGDCATLLKNMGPLGADMARFYFAETVLAVEYLHSYGIVHRDLKPDNLLITSLGHIKLTDFGLSKMGLMNLATNLYEGYVDRDTRQFTDKQVFGTPEYIAPEVILRQGYGKPVDWWSMGVILYEFLVGCVPFFGETVEVLFAHVINDEIEWPVDDDWEVPEDVKDIIAQLLQQNPLERLGTGGAHEVKEHRYFNTLDWNSVLRQKVEFVPQLLNEEDTSYFDSRTDRYNHEMEELEDTDDTDDIPLFASFSSCSPRYRKVYSRIEKELEDEQKLRESTTRTSSNIKSGSSVVDNSIKDTPSSQTAPITTPDSSQTESEDISPQIQRRRRVTMREIVPRFSISTEDERSGAGTPEQHKELSPVEESEKLPIGDRQRALVPAGLPAGPTTGSLIGPVSGALLPRVALPSVAPGGIKGRSRSVIKSASASGLSLMIPSEETNPQPLNSPGGSSTSSRDTSPCRELSPLVQQLKPPIIIRRGARGFGFTIRAIRVYFGDTDFYTVHHLVMAVDDNSPAFEAGLRPGDLITQINGEPVQGLFHTQVLHLIMSGKDRVSISATALENTSIKTGGRRRNPNQSKLAKKPNKQRRHKRETDKKRRTSLFRRLSNKRASAEMHNMSGVLSPTVLTPSRSCQSLNRSLSSQDSLPGSPTRIKTPHSPPMNRLFSPSDSHSTNSSSQSSSPSSSVPNSPAGSTHYPRPSSLHGLKHKLAASMRSPHRRKSVGHIPLSPLARTPSPSPAPNSPTRSPSPLAFPHNSPNSCGYQPGSSNTTQSYSPGSALTPSSTKKAFARPKSAEPGSPLLRRALSPDRMHSRSVDTKGRRDSPPLSISPLVTPSASPPAGGKGLAITPKVLVTSQSPPAVLCGAKTSTSVQGVFPFPAKPPQSPGPCHLTLRSASADAALDKGQPQTLVTVTAKTLPTAERSSRTGDIPSDIKLHHRLTNCRDAKTIPNDCDLARPGPDERWKTNETTKGKGNDAKIEEAGTGKELKKSEGRATLPKCNVKARNSDKSGDKRKKEKDGGIKLSDGENSEKKDEAVTGSGGGGAKRKDSTGSLKAEEGLLKITTMMKLIYRFALTSLTVTFVLVLFSYSKRKHEPPDLVTSDFQNISILNQSTTRLPFPAPAIEKIVLSVVVCNDRLNETLVMLKSAVTLTKTPIHFIPIIESNLTEKFQKTLESWPAKIQRKLTFKIYPITFPLDLKDALEWRKLFKPCASQRLFLPTLLHDVDALLYVDTDILFLRPLDELWNFFSLMNSSQMAAMTPEHEDYATGWYNRFARHPYYQPLGVNSGVMLMNLTRMRLFEWQKKIIPIYTEYKYKLTWGDQDIINILFFFYPDKVYIYPCEWNFRSDHCMYTSVCKSADMNGAGVLHGSRSVFHNRKQIAFKAVYDAFEKYNFEDDLKTHLLVPLQLLLQDAIRTNCGKIKRIFLKSLSKYIQENHT</sequence>
<dbReference type="FunFam" id="1.20.1480.20:FF:000001">
    <property type="entry name" value="microtubule-associated serine/threonine-protein kinase 4 isoform X1"/>
    <property type="match status" value="1"/>
</dbReference>
<dbReference type="InterPro" id="IPR002495">
    <property type="entry name" value="Glyco_trans_8"/>
</dbReference>
<evidence type="ECO:0000256" key="18">
    <source>
        <dbReference type="ARBA" id="ARBA00023136"/>
    </source>
</evidence>
<dbReference type="PROSITE" id="PS50106">
    <property type="entry name" value="PDZ"/>
    <property type="match status" value="2"/>
</dbReference>
<feature type="compositionally biased region" description="Polar residues" evidence="24">
    <location>
        <begin position="597"/>
        <end position="607"/>
    </location>
</feature>
<dbReference type="Proteomes" id="UP000014500">
    <property type="component" value="Unassembled WGS sequence"/>
</dbReference>
<dbReference type="Pfam" id="PF00069">
    <property type="entry name" value="Pkinase"/>
    <property type="match status" value="1"/>
</dbReference>
<comment type="catalytic activity">
    <reaction evidence="23">
        <text>3-O-(beta-D-glucosyl)-L-seryl-[EGF-like domain protein] + UDP-alpha-D-xylose = 3-O-[alpha-D-xylosyl-(1-&gt;3)-beta-D-glucosyl]-L-seryl-[EGF-like domain protein] + UDP + H(+)</text>
        <dbReference type="Rhea" id="RHEA:56064"/>
        <dbReference type="Rhea" id="RHEA-COMP:14610"/>
        <dbReference type="Rhea" id="RHEA-COMP:14611"/>
        <dbReference type="ChEBI" id="CHEBI:15378"/>
        <dbReference type="ChEBI" id="CHEBI:57632"/>
        <dbReference type="ChEBI" id="CHEBI:58223"/>
        <dbReference type="ChEBI" id="CHEBI:140575"/>
        <dbReference type="ChEBI" id="CHEBI:140576"/>
        <dbReference type="EC" id="2.4.2.42"/>
    </reaction>
</comment>
<evidence type="ECO:0000259" key="25">
    <source>
        <dbReference type="PROSITE" id="PS50011"/>
    </source>
</evidence>
<feature type="compositionally biased region" description="Polar residues" evidence="24">
    <location>
        <begin position="657"/>
        <end position="667"/>
    </location>
</feature>
<evidence type="ECO:0000259" key="26">
    <source>
        <dbReference type="PROSITE" id="PS50106"/>
    </source>
</evidence>
<comment type="catalytic activity">
    <reaction evidence="22">
        <text>L-seryl-[protein] + ATP = O-phospho-L-seryl-[protein] + ADP + H(+)</text>
        <dbReference type="Rhea" id="RHEA:17989"/>
        <dbReference type="Rhea" id="RHEA-COMP:9863"/>
        <dbReference type="Rhea" id="RHEA-COMP:11604"/>
        <dbReference type="ChEBI" id="CHEBI:15378"/>
        <dbReference type="ChEBI" id="CHEBI:29999"/>
        <dbReference type="ChEBI" id="CHEBI:30616"/>
        <dbReference type="ChEBI" id="CHEBI:83421"/>
        <dbReference type="ChEBI" id="CHEBI:456216"/>
        <dbReference type="EC" id="2.7.11.1"/>
    </reaction>
</comment>
<comment type="subcellular location">
    <subcellularLocation>
        <location evidence="2">Cytoplasm</location>
    </subcellularLocation>
    <subcellularLocation>
        <location evidence="3">Membrane</location>
        <topology evidence="3">Single-pass type II membrane protein</topology>
    </subcellularLocation>
</comment>
<feature type="compositionally biased region" description="Basic residues" evidence="24">
    <location>
        <begin position="1798"/>
        <end position="1816"/>
    </location>
</feature>
<dbReference type="GO" id="GO:0004674">
    <property type="term" value="F:protein serine/threonine kinase activity"/>
    <property type="evidence" value="ECO:0007669"/>
    <property type="project" value="UniProtKB-KW"/>
</dbReference>
<feature type="compositionally biased region" description="Polar residues" evidence="24">
    <location>
        <begin position="674"/>
        <end position="703"/>
    </location>
</feature>
<dbReference type="FunFam" id="3.30.200.20:FF:000012">
    <property type="entry name" value="microtubule-associated serine/threonine-protein kinase 2 isoform X1"/>
    <property type="match status" value="1"/>
</dbReference>
<dbReference type="Pfam" id="PF17820">
    <property type="entry name" value="PDZ_6"/>
    <property type="match status" value="1"/>
</dbReference>
<evidence type="ECO:0000256" key="17">
    <source>
        <dbReference type="ARBA" id="ARBA00022989"/>
    </source>
</evidence>
<evidence type="ECO:0000259" key="27">
    <source>
        <dbReference type="PROSITE" id="PS51285"/>
    </source>
</evidence>
<feature type="region of interest" description="Disordered" evidence="24">
    <location>
        <begin position="1528"/>
        <end position="1556"/>
    </location>
</feature>
<dbReference type="Gene3D" id="2.30.42.10">
    <property type="match status" value="2"/>
</dbReference>
<feature type="region of interest" description="Disordered" evidence="24">
    <location>
        <begin position="1658"/>
        <end position="1937"/>
    </location>
</feature>
<dbReference type="Pfam" id="PF01501">
    <property type="entry name" value="Glyco_transf_8"/>
    <property type="match status" value="1"/>
</dbReference>
<feature type="compositionally biased region" description="Acidic residues" evidence="24">
    <location>
        <begin position="611"/>
        <end position="623"/>
    </location>
</feature>
<dbReference type="InterPro" id="IPR011009">
    <property type="entry name" value="Kinase-like_dom_sf"/>
</dbReference>
<keyword evidence="19" id="KW-0325">Glycoprotein</keyword>
<dbReference type="PANTHER" id="PTHR46012:SF2">
    <property type="entry name" value="IP22168P"/>
    <property type="match status" value="1"/>
</dbReference>
<dbReference type="SMART" id="SM00228">
    <property type="entry name" value="PDZ"/>
    <property type="match status" value="2"/>
</dbReference>
<name>T1JBB4_STRMM</name>
<keyword evidence="9" id="KW-0328">Glycosyltransferase</keyword>
<evidence type="ECO:0000256" key="16">
    <source>
        <dbReference type="ARBA" id="ARBA00022968"/>
    </source>
</evidence>
<evidence type="ECO:0000256" key="6">
    <source>
        <dbReference type="ARBA" id="ARBA00022490"/>
    </source>
</evidence>
<dbReference type="PhylomeDB" id="T1JBB4"/>
<evidence type="ECO:0000256" key="8">
    <source>
        <dbReference type="ARBA" id="ARBA00022553"/>
    </source>
</evidence>
<dbReference type="STRING" id="126957.T1JBB4"/>
<evidence type="ECO:0000256" key="4">
    <source>
        <dbReference type="ARBA" id="ARBA00006351"/>
    </source>
</evidence>
<feature type="compositionally biased region" description="Polar residues" evidence="24">
    <location>
        <begin position="1714"/>
        <end position="1742"/>
    </location>
</feature>
<keyword evidence="14" id="KW-0067">ATP-binding</keyword>
<keyword evidence="18" id="KW-0472">Membrane</keyword>
<dbReference type="EnsemblMetazoa" id="SMAR011054-RA">
    <property type="protein sequence ID" value="SMAR011054-PA"/>
    <property type="gene ID" value="SMAR011054"/>
</dbReference>
<dbReference type="InterPro" id="IPR000719">
    <property type="entry name" value="Prot_kinase_dom"/>
</dbReference>
<feature type="compositionally biased region" description="Polar residues" evidence="24">
    <location>
        <begin position="1532"/>
        <end position="1552"/>
    </location>
</feature>
<evidence type="ECO:0000256" key="5">
    <source>
        <dbReference type="ARBA" id="ARBA00009903"/>
    </source>
</evidence>
<feature type="compositionally biased region" description="Basic and acidic residues" evidence="24">
    <location>
        <begin position="2052"/>
        <end position="2086"/>
    </location>
</feature>
<feature type="compositionally biased region" description="Basic and acidic residues" evidence="24">
    <location>
        <begin position="1365"/>
        <end position="1374"/>
    </location>
</feature>
<dbReference type="SMART" id="SM00220">
    <property type="entry name" value="S_TKc"/>
    <property type="match status" value="1"/>
</dbReference>
<comment type="function">
    <text evidence="20">Glycosyltransferase which elongates the O-linked glucose attached to EGF-like repeats in the extracellular domain of Notch proteins by catalyzing the addition of xylose.</text>
</comment>
<comment type="similarity">
    <text evidence="4">Belongs to the glycosyltransferase 8 family.</text>
</comment>
<evidence type="ECO:0000256" key="9">
    <source>
        <dbReference type="ARBA" id="ARBA00022676"/>
    </source>
</evidence>
<dbReference type="InterPro" id="IPR023142">
    <property type="entry name" value="MAST_pre-PK_dom_sf"/>
</dbReference>
<dbReference type="eggNOG" id="KOG3765">
    <property type="taxonomic scope" value="Eukaryota"/>
</dbReference>
<organism evidence="28 29">
    <name type="scientific">Strigamia maritima</name>
    <name type="common">European centipede</name>
    <name type="synonym">Geophilus maritimus</name>
    <dbReference type="NCBI Taxonomy" id="126957"/>
    <lineage>
        <taxon>Eukaryota</taxon>
        <taxon>Metazoa</taxon>
        <taxon>Ecdysozoa</taxon>
        <taxon>Arthropoda</taxon>
        <taxon>Myriapoda</taxon>
        <taxon>Chilopoda</taxon>
        <taxon>Pleurostigmophora</taxon>
        <taxon>Geophilomorpha</taxon>
        <taxon>Linotaeniidae</taxon>
        <taxon>Strigamia</taxon>
    </lineage>
</organism>
<feature type="compositionally biased region" description="Basic and acidic residues" evidence="24">
    <location>
        <begin position="1440"/>
        <end position="1465"/>
    </location>
</feature>
<keyword evidence="29" id="KW-1185">Reference proteome</keyword>
<evidence type="ECO:0000313" key="29">
    <source>
        <dbReference type="Proteomes" id="UP000014500"/>
    </source>
</evidence>
<keyword evidence="7" id="KW-0723">Serine/threonine-protein kinase</keyword>
<dbReference type="InterPro" id="IPR000961">
    <property type="entry name" value="AGC-kinase_C"/>
</dbReference>
<dbReference type="GO" id="GO:0016266">
    <property type="term" value="P:protein O-linked glycosylation via N-acetyl-galactosamine"/>
    <property type="evidence" value="ECO:0007669"/>
    <property type="project" value="TreeGrafter"/>
</dbReference>
<feature type="compositionally biased region" description="Polar residues" evidence="24">
    <location>
        <begin position="1849"/>
        <end position="1879"/>
    </location>
</feature>
<keyword evidence="11" id="KW-0812">Transmembrane</keyword>
<feature type="region of interest" description="Disordered" evidence="24">
    <location>
        <begin position="733"/>
        <end position="809"/>
    </location>
</feature>
<feature type="compositionally biased region" description="Low complexity" evidence="24">
    <location>
        <begin position="1760"/>
        <end position="1787"/>
    </location>
</feature>
<dbReference type="PANTHER" id="PTHR46012">
    <property type="entry name" value="IP22168P"/>
    <property type="match status" value="1"/>
</dbReference>
<evidence type="ECO:0000256" key="7">
    <source>
        <dbReference type="ARBA" id="ARBA00022527"/>
    </source>
</evidence>
<dbReference type="Gene3D" id="1.10.510.10">
    <property type="entry name" value="Transferase(Phosphotransferase) domain 1"/>
    <property type="match status" value="1"/>
</dbReference>
<feature type="compositionally biased region" description="Polar residues" evidence="24">
    <location>
        <begin position="1375"/>
        <end position="1420"/>
    </location>
</feature>
<keyword evidence="16" id="KW-0735">Signal-anchor</keyword>
<dbReference type="CDD" id="cd10822">
    <property type="entry name" value="PDZ_TAX1BP3-like"/>
    <property type="match status" value="1"/>
</dbReference>
<comment type="similarity">
    <text evidence="5">Belongs to the protein kinase superfamily. AGC Ser/Thr protein kinase family.</text>
</comment>
<dbReference type="SUPFAM" id="SSF140482">
    <property type="entry name" value="MAST3 pre-PK domain-like"/>
    <property type="match status" value="1"/>
</dbReference>
<dbReference type="SUPFAM" id="SSF53448">
    <property type="entry name" value="Nucleotide-diphospho-sugar transferases"/>
    <property type="match status" value="1"/>
</dbReference>
<feature type="domain" description="PDZ" evidence="26">
    <location>
        <begin position="7"/>
        <end position="90"/>
    </location>
</feature>
<dbReference type="FunFam" id="1.10.510.10:FF:000012">
    <property type="entry name" value="microtubule-associated serine/threonine-protein kinase 2 isoform X1"/>
    <property type="match status" value="1"/>
</dbReference>
<keyword evidence="13" id="KW-0418">Kinase</keyword>
<dbReference type="InterPro" id="IPR008271">
    <property type="entry name" value="Ser/Thr_kinase_AS"/>
</dbReference>
<dbReference type="SUPFAM" id="SSF56112">
    <property type="entry name" value="Protein kinase-like (PK-like)"/>
    <property type="match status" value="1"/>
</dbReference>
<keyword evidence="8" id="KW-0597">Phosphoprotein</keyword>
<feature type="compositionally biased region" description="Low complexity" evidence="24">
    <location>
        <begin position="744"/>
        <end position="753"/>
    </location>
</feature>
<keyword evidence="17" id="KW-1133">Transmembrane helix</keyword>
<accession>T1JBB4</accession>
<dbReference type="GO" id="GO:0016020">
    <property type="term" value="C:membrane"/>
    <property type="evidence" value="ECO:0007669"/>
    <property type="project" value="UniProtKB-SubCell"/>
</dbReference>
<dbReference type="GO" id="GO:0005524">
    <property type="term" value="F:ATP binding"/>
    <property type="evidence" value="ECO:0007669"/>
    <property type="project" value="UniProtKB-KW"/>
</dbReference>
<feature type="region of interest" description="Disordered" evidence="24">
    <location>
        <begin position="1365"/>
        <end position="1465"/>
    </location>
</feature>
<dbReference type="PROSITE" id="PS50011">
    <property type="entry name" value="PROTEIN_KINASE_DOM"/>
    <property type="match status" value="1"/>
</dbReference>
<evidence type="ECO:0000256" key="3">
    <source>
        <dbReference type="ARBA" id="ARBA00004606"/>
    </source>
</evidence>
<feature type="compositionally biased region" description="Basic and acidic residues" evidence="24">
    <location>
        <begin position="1899"/>
        <end position="1917"/>
    </location>
</feature>
<dbReference type="InterPro" id="IPR003226">
    <property type="entry name" value="MYG1_exonuclease"/>
</dbReference>
<feature type="domain" description="AGC-kinase C-terminal" evidence="27">
    <location>
        <begin position="1290"/>
        <end position="1358"/>
    </location>
</feature>
<reference evidence="28" key="2">
    <citation type="submission" date="2015-02" db="UniProtKB">
        <authorList>
            <consortium name="EnsemblMetazoa"/>
        </authorList>
    </citation>
    <scope>IDENTIFICATION</scope>
</reference>
<keyword evidence="10" id="KW-0808">Transferase</keyword>
<feature type="region of interest" description="Disordered" evidence="24">
    <location>
        <begin position="2041"/>
        <end position="2144"/>
    </location>
</feature>
<dbReference type="InterPro" id="IPR001478">
    <property type="entry name" value="PDZ"/>
</dbReference>
<keyword evidence="15" id="KW-0460">Magnesium</keyword>
<dbReference type="eggNOG" id="KOG2948">
    <property type="taxonomic scope" value="Eukaryota"/>
</dbReference>
<feature type="compositionally biased region" description="Basic residues" evidence="24">
    <location>
        <begin position="1663"/>
        <end position="1702"/>
    </location>
</feature>
<dbReference type="eggNOG" id="KOG0606">
    <property type="taxonomic scope" value="Eukaryota"/>
</dbReference>
<dbReference type="InterPro" id="IPR015022">
    <property type="entry name" value="MAST_pre-PK_dom"/>
</dbReference>
<dbReference type="GO" id="GO:0000287">
    <property type="term" value="F:magnesium ion binding"/>
    <property type="evidence" value="ECO:0007669"/>
    <property type="project" value="InterPro"/>
</dbReference>
<evidence type="ECO:0000256" key="13">
    <source>
        <dbReference type="ARBA" id="ARBA00022777"/>
    </source>
</evidence>
<dbReference type="HOGENOM" id="CLU_228322_0_0_1"/>
<dbReference type="GO" id="GO:0005737">
    <property type="term" value="C:cytoplasm"/>
    <property type="evidence" value="ECO:0007669"/>
    <property type="project" value="UniProtKB-SubCell"/>
</dbReference>
<feature type="region of interest" description="Disordered" evidence="24">
    <location>
        <begin position="984"/>
        <end position="1008"/>
    </location>
</feature>
<dbReference type="Gene3D" id="3.30.200.20">
    <property type="entry name" value="Phosphorylase Kinase, domain 1"/>
    <property type="match status" value="1"/>
</dbReference>
<dbReference type="Pfam" id="PF00595">
    <property type="entry name" value="PDZ"/>
    <property type="match status" value="1"/>
</dbReference>
<dbReference type="eggNOG" id="KOG3553">
    <property type="taxonomic scope" value="Eukaryota"/>
</dbReference>
<comment type="cofactor">
    <cofactor evidence="1">
        <name>Mg(2+)</name>
        <dbReference type="ChEBI" id="CHEBI:18420"/>
    </cofactor>
</comment>
<dbReference type="Gene3D" id="3.90.550.10">
    <property type="entry name" value="Spore Coat Polysaccharide Biosynthesis Protein SpsA, Chain A"/>
    <property type="match status" value="1"/>
</dbReference>
<evidence type="ECO:0000256" key="10">
    <source>
        <dbReference type="ARBA" id="ARBA00022679"/>
    </source>
</evidence>
<dbReference type="EMBL" id="JH432010">
    <property type="status" value="NOT_ANNOTATED_CDS"/>
    <property type="molecule type" value="Genomic_DNA"/>
</dbReference>
<keyword evidence="12" id="KW-0547">Nucleotide-binding</keyword>
<dbReference type="InterPro" id="IPR029044">
    <property type="entry name" value="Nucleotide-diphossugar_trans"/>
</dbReference>
<dbReference type="CDD" id="cd05609">
    <property type="entry name" value="STKc_MAST"/>
    <property type="match status" value="1"/>
</dbReference>
<feature type="region of interest" description="Disordered" evidence="24">
    <location>
        <begin position="597"/>
        <end position="703"/>
    </location>
</feature>
<evidence type="ECO:0000256" key="21">
    <source>
        <dbReference type="ARBA" id="ARBA00047899"/>
    </source>
</evidence>
<dbReference type="Pfam" id="PF03690">
    <property type="entry name" value="MYG1_exonuc"/>
    <property type="match status" value="1"/>
</dbReference>
<evidence type="ECO:0000256" key="23">
    <source>
        <dbReference type="ARBA" id="ARBA00049181"/>
    </source>
</evidence>
<dbReference type="CDD" id="cd06705">
    <property type="entry name" value="PDZ_MAST"/>
    <property type="match status" value="1"/>
</dbReference>
<evidence type="ECO:0000256" key="24">
    <source>
        <dbReference type="SAM" id="MobiDB-lite"/>
    </source>
</evidence>
<evidence type="ECO:0000256" key="1">
    <source>
        <dbReference type="ARBA" id="ARBA00001946"/>
    </source>
</evidence>
<proteinExistence type="inferred from homology"/>
<evidence type="ECO:0000256" key="11">
    <source>
        <dbReference type="ARBA" id="ARBA00022692"/>
    </source>
</evidence>
<feature type="compositionally biased region" description="Basic and acidic residues" evidence="24">
    <location>
        <begin position="2110"/>
        <end position="2129"/>
    </location>
</feature>
<reference evidence="29" key="1">
    <citation type="submission" date="2011-05" db="EMBL/GenBank/DDBJ databases">
        <authorList>
            <person name="Richards S.R."/>
            <person name="Qu J."/>
            <person name="Jiang H."/>
            <person name="Jhangiani S.N."/>
            <person name="Agravi P."/>
            <person name="Goodspeed R."/>
            <person name="Gross S."/>
            <person name="Mandapat C."/>
            <person name="Jackson L."/>
            <person name="Mathew T."/>
            <person name="Pu L."/>
            <person name="Thornton R."/>
            <person name="Saada N."/>
            <person name="Wilczek-Boney K.B."/>
            <person name="Lee S."/>
            <person name="Kovar C."/>
            <person name="Wu Y."/>
            <person name="Scherer S.E."/>
            <person name="Worley K.C."/>
            <person name="Muzny D.M."/>
            <person name="Gibbs R."/>
        </authorList>
    </citation>
    <scope>NUCLEOTIDE SEQUENCE</scope>
    <source>
        <strain evidence="29">Brora</strain>
    </source>
</reference>
<feature type="compositionally biased region" description="Low complexity" evidence="24">
    <location>
        <begin position="792"/>
        <end position="808"/>
    </location>
</feature>
<keyword evidence="6" id="KW-0963">Cytoplasm</keyword>
<dbReference type="InterPro" id="IPR036034">
    <property type="entry name" value="PDZ_sf"/>
</dbReference>
<dbReference type="InterPro" id="IPR051993">
    <property type="entry name" value="Glycosyltransferase_8"/>
</dbReference>
<evidence type="ECO:0000256" key="12">
    <source>
        <dbReference type="ARBA" id="ARBA00022741"/>
    </source>
</evidence>
<dbReference type="GO" id="GO:0140563">
    <property type="term" value="F:UDP-D-xylose:beta-D-glucoside alpha-1,3-D-xylosyltransferase activity"/>
    <property type="evidence" value="ECO:0007669"/>
    <property type="project" value="UniProtKB-EC"/>
</dbReference>
<evidence type="ECO:0000256" key="22">
    <source>
        <dbReference type="ARBA" id="ARBA00048679"/>
    </source>
</evidence>
<dbReference type="FunFam" id="2.30.42.10:FF:000008">
    <property type="entry name" value="microtubule-associated serine/threonine-protein kinase 4 isoform X2"/>
    <property type="match status" value="1"/>
</dbReference>
<protein>
    <submittedName>
        <fullName evidence="28">Uncharacterized protein</fullName>
    </submittedName>
</protein>
<evidence type="ECO:0000256" key="2">
    <source>
        <dbReference type="ARBA" id="ARBA00004496"/>
    </source>
</evidence>
<evidence type="ECO:0000256" key="14">
    <source>
        <dbReference type="ARBA" id="ARBA00022840"/>
    </source>
</evidence>
<evidence type="ECO:0000256" key="19">
    <source>
        <dbReference type="ARBA" id="ARBA00023180"/>
    </source>
</evidence>
<feature type="domain" description="Protein kinase" evidence="25">
    <location>
        <begin position="1015"/>
        <end position="1289"/>
    </location>
</feature>
<dbReference type="PROSITE" id="PS51285">
    <property type="entry name" value="AGC_KINASE_CTER"/>
    <property type="match status" value="1"/>
</dbReference>
<dbReference type="Gene3D" id="1.20.1480.20">
    <property type="entry name" value="MAST3 pre-PK domain-like"/>
    <property type="match status" value="1"/>
</dbReference>
<feature type="compositionally biased region" description="Polar residues" evidence="24">
    <location>
        <begin position="733"/>
        <end position="743"/>
    </location>
</feature>
<dbReference type="InterPro" id="IPR037711">
    <property type="entry name" value="MAST"/>
</dbReference>